<evidence type="ECO:0000313" key="1">
    <source>
        <dbReference type="EMBL" id="AQS36187.1"/>
    </source>
</evidence>
<name>A0A1S6HKZ1_9GAMM</name>
<dbReference type="AlphaFoldDB" id="A0A1S6HKZ1"/>
<dbReference type="OrthoDB" id="9914702at2"/>
<sequence length="226" mass="24849">MVTDKIATSAFVPMLNIRCAIRLTPEQAAEKRSGIRDRQVQVLSDQLWLARDGDNLVAKACHSAFKEMGCKGDKAVAAKQHMLSYGALKLDRLVSNGSSLADPVNNKWVLSKLAGALDMTRASAGKSALESAARVIVDKAQLDRVEHDSPEIKKAVRDKLTLKLLDCLTHEMNLVVNQHIEKNGLSANDGHLFTSHYIDHKVYDELLLLKQTKSRDNLLAVSIGLV</sequence>
<dbReference type="Proteomes" id="UP000189545">
    <property type="component" value="Chromosome"/>
</dbReference>
<dbReference type="STRING" id="225848.Sps_00998"/>
<proteinExistence type="predicted"/>
<organism evidence="1 2">
    <name type="scientific">Shewanella psychrophila</name>
    <dbReference type="NCBI Taxonomy" id="225848"/>
    <lineage>
        <taxon>Bacteria</taxon>
        <taxon>Pseudomonadati</taxon>
        <taxon>Pseudomonadota</taxon>
        <taxon>Gammaproteobacteria</taxon>
        <taxon>Alteromonadales</taxon>
        <taxon>Shewanellaceae</taxon>
        <taxon>Shewanella</taxon>
    </lineage>
</organism>
<gene>
    <name evidence="1" type="ORF">Sps_00998</name>
</gene>
<reference evidence="1 2" key="1">
    <citation type="submission" date="2016-03" db="EMBL/GenBank/DDBJ databases">
        <title>Complete genome sequence of Shewanella psychrophila WP2, a deep sea bacterium isolated from west Pacific sediment.</title>
        <authorList>
            <person name="Xu G."/>
            <person name="Jian H."/>
        </authorList>
    </citation>
    <scope>NUCLEOTIDE SEQUENCE [LARGE SCALE GENOMIC DNA]</scope>
    <source>
        <strain evidence="1 2">WP2</strain>
    </source>
</reference>
<evidence type="ECO:0000313" key="2">
    <source>
        <dbReference type="Proteomes" id="UP000189545"/>
    </source>
</evidence>
<dbReference type="EMBL" id="CP014782">
    <property type="protein sequence ID" value="AQS36187.1"/>
    <property type="molecule type" value="Genomic_DNA"/>
</dbReference>
<dbReference type="KEGG" id="spsw:Sps_00998"/>
<accession>A0A1S6HKZ1</accession>
<dbReference type="RefSeq" id="WP_077751511.1">
    <property type="nucleotide sequence ID" value="NZ_CP014782.1"/>
</dbReference>
<protein>
    <submittedName>
        <fullName evidence="1">Uncharacterized protein</fullName>
    </submittedName>
</protein>
<keyword evidence="2" id="KW-1185">Reference proteome</keyword>